<reference evidence="2 3" key="1">
    <citation type="submission" date="2020-08" db="EMBL/GenBank/DDBJ databases">
        <title>Genomic Encyclopedia of Type Strains, Phase IV (KMG-IV): sequencing the most valuable type-strain genomes for metagenomic binning, comparative biology and taxonomic classification.</title>
        <authorList>
            <person name="Goeker M."/>
        </authorList>
    </citation>
    <scope>NUCLEOTIDE SEQUENCE [LARGE SCALE GENOMIC DNA]</scope>
    <source>
        <strain evidence="2 3">YIM 65646</strain>
    </source>
</reference>
<feature type="region of interest" description="Disordered" evidence="1">
    <location>
        <begin position="1"/>
        <end position="21"/>
    </location>
</feature>
<evidence type="ECO:0000313" key="2">
    <source>
        <dbReference type="EMBL" id="MBB6035604.1"/>
    </source>
</evidence>
<dbReference type="EMBL" id="JACHGT010000007">
    <property type="protein sequence ID" value="MBB6035604.1"/>
    <property type="molecule type" value="Genomic_DNA"/>
</dbReference>
<protein>
    <submittedName>
        <fullName evidence="2">Uncharacterized protein</fullName>
    </submittedName>
</protein>
<sequence length="47" mass="5216">MPEHTVDFDEYDGTNAEEYGYEGDAAHSGEDISQAYAEAEDDAVNTW</sequence>
<evidence type="ECO:0000313" key="3">
    <source>
        <dbReference type="Proteomes" id="UP000548476"/>
    </source>
</evidence>
<keyword evidence="3" id="KW-1185">Reference proteome</keyword>
<organism evidence="2 3">
    <name type="scientific">Phytomonospora endophytica</name>
    <dbReference type="NCBI Taxonomy" id="714109"/>
    <lineage>
        <taxon>Bacteria</taxon>
        <taxon>Bacillati</taxon>
        <taxon>Actinomycetota</taxon>
        <taxon>Actinomycetes</taxon>
        <taxon>Micromonosporales</taxon>
        <taxon>Micromonosporaceae</taxon>
        <taxon>Phytomonospora</taxon>
    </lineage>
</organism>
<proteinExistence type="predicted"/>
<accession>A0A841FIB3</accession>
<gene>
    <name evidence="2" type="ORF">HNR73_003468</name>
</gene>
<dbReference type="Proteomes" id="UP000548476">
    <property type="component" value="Unassembled WGS sequence"/>
</dbReference>
<dbReference type="AlphaFoldDB" id="A0A841FIB3"/>
<name>A0A841FIB3_9ACTN</name>
<dbReference type="RefSeq" id="WP_184788482.1">
    <property type="nucleotide sequence ID" value="NZ_BONT01000083.1"/>
</dbReference>
<evidence type="ECO:0000256" key="1">
    <source>
        <dbReference type="SAM" id="MobiDB-lite"/>
    </source>
</evidence>
<comment type="caution">
    <text evidence="2">The sequence shown here is derived from an EMBL/GenBank/DDBJ whole genome shotgun (WGS) entry which is preliminary data.</text>
</comment>